<proteinExistence type="inferred from homology"/>
<feature type="binding site" evidence="9">
    <location>
        <position position="344"/>
    </location>
    <ligand>
        <name>phosphoenolpyruvate</name>
        <dbReference type="ChEBI" id="CHEBI:58702"/>
    </ligand>
</feature>
<comment type="catalytic activity">
    <reaction evidence="8">
        <text>3-phosphoshikimate + phosphoenolpyruvate = 5-O-(1-carboxyvinyl)-3-phosphoshikimate + phosphate</text>
        <dbReference type="Rhea" id="RHEA:21256"/>
        <dbReference type="ChEBI" id="CHEBI:43474"/>
        <dbReference type="ChEBI" id="CHEBI:57701"/>
        <dbReference type="ChEBI" id="CHEBI:58702"/>
        <dbReference type="ChEBI" id="CHEBI:145989"/>
        <dbReference type="EC" id="2.5.1.19"/>
    </reaction>
    <physiologicalReaction direction="left-to-right" evidence="8">
        <dbReference type="Rhea" id="RHEA:21257"/>
    </physiologicalReaction>
</comment>
<dbReference type="GO" id="GO:0005737">
    <property type="term" value="C:cytoplasm"/>
    <property type="evidence" value="ECO:0007669"/>
    <property type="project" value="UniProtKB-SubCell"/>
</dbReference>
<evidence type="ECO:0000256" key="3">
    <source>
        <dbReference type="ARBA" id="ARBA00009948"/>
    </source>
</evidence>
<dbReference type="GO" id="GO:0009423">
    <property type="term" value="P:chorismate biosynthetic process"/>
    <property type="evidence" value="ECO:0007669"/>
    <property type="project" value="UniProtKB-UniRule"/>
</dbReference>
<dbReference type="UniPathway" id="UPA00053">
    <property type="reaction ID" value="UER00089"/>
</dbReference>
<evidence type="ECO:0000256" key="7">
    <source>
        <dbReference type="ARBA" id="ARBA00023141"/>
    </source>
</evidence>
<feature type="binding site" evidence="9">
    <location>
        <position position="21"/>
    </location>
    <ligand>
        <name>3-phosphoshikimate</name>
        <dbReference type="ChEBI" id="CHEBI:145989"/>
    </ligand>
</feature>
<dbReference type="CDD" id="cd01556">
    <property type="entry name" value="EPSP_synthase"/>
    <property type="match status" value="1"/>
</dbReference>
<feature type="binding site" evidence="9">
    <location>
        <position position="167"/>
    </location>
    <ligand>
        <name>3-phosphoshikimate</name>
        <dbReference type="ChEBI" id="CHEBI:145989"/>
    </ligand>
</feature>
<dbReference type="PROSITE" id="PS00104">
    <property type="entry name" value="EPSP_SYNTHASE_1"/>
    <property type="match status" value="1"/>
</dbReference>
<dbReference type="GO" id="GO:0008652">
    <property type="term" value="P:amino acid biosynthetic process"/>
    <property type="evidence" value="ECO:0007669"/>
    <property type="project" value="UniProtKB-KW"/>
</dbReference>
<keyword evidence="5 9" id="KW-0028">Amino-acid biosynthesis</keyword>
<dbReference type="PANTHER" id="PTHR21090:SF5">
    <property type="entry name" value="PENTAFUNCTIONAL AROM POLYPEPTIDE"/>
    <property type="match status" value="1"/>
</dbReference>
<gene>
    <name evidence="9" type="primary">aroA</name>
    <name evidence="11" type="ORF">N784_12740</name>
</gene>
<dbReference type="EC" id="2.5.1.19" evidence="9"/>
<evidence type="ECO:0000256" key="4">
    <source>
        <dbReference type="ARBA" id="ARBA00022490"/>
    </source>
</evidence>
<comment type="subcellular location">
    <subcellularLocation>
        <location evidence="9">Cytoplasm</location>
    </subcellularLocation>
</comment>
<dbReference type="NCBIfam" id="TIGR01356">
    <property type="entry name" value="aroA"/>
    <property type="match status" value="1"/>
</dbReference>
<dbReference type="PROSITE" id="PS00885">
    <property type="entry name" value="EPSP_SYNTHASE_2"/>
    <property type="match status" value="1"/>
</dbReference>
<evidence type="ECO:0000256" key="1">
    <source>
        <dbReference type="ARBA" id="ARBA00002174"/>
    </source>
</evidence>
<accession>A0A0A5HWG0</accession>
<dbReference type="InterPro" id="IPR013792">
    <property type="entry name" value="RNA3'P_cycl/enolpyr_Trfase_a/b"/>
</dbReference>
<keyword evidence="12" id="KW-1185">Reference proteome</keyword>
<dbReference type="PIRSF" id="PIRSF000505">
    <property type="entry name" value="EPSPS"/>
    <property type="match status" value="1"/>
</dbReference>
<keyword evidence="6 9" id="KW-0808">Transferase</keyword>
<dbReference type="PANTHER" id="PTHR21090">
    <property type="entry name" value="AROM/DEHYDROQUINATE SYNTHASE"/>
    <property type="match status" value="1"/>
</dbReference>
<feature type="binding site" evidence="9">
    <location>
        <position position="387"/>
    </location>
    <ligand>
        <name>phosphoenolpyruvate</name>
        <dbReference type="ChEBI" id="CHEBI:58702"/>
    </ligand>
</feature>
<comment type="caution">
    <text evidence="9">Lacks conserved residue(s) required for the propagation of feature annotation.</text>
</comment>
<feature type="binding site" evidence="9">
    <location>
        <position position="167"/>
    </location>
    <ligand>
        <name>phosphoenolpyruvate</name>
        <dbReference type="ChEBI" id="CHEBI:58702"/>
    </ligand>
</feature>
<evidence type="ECO:0000313" key="12">
    <source>
        <dbReference type="Proteomes" id="UP000030401"/>
    </source>
</evidence>
<feature type="binding site" evidence="9">
    <location>
        <position position="165"/>
    </location>
    <ligand>
        <name>3-phosphoshikimate</name>
        <dbReference type="ChEBI" id="CHEBI:145989"/>
    </ligand>
</feature>
<comment type="pathway">
    <text evidence="2 9">Metabolic intermediate biosynthesis; chorismate biosynthesis; chorismate from D-erythrose 4-phosphate and phosphoenolpyruvate: step 6/7.</text>
</comment>
<feature type="active site" description="Proton acceptor" evidence="9">
    <location>
        <position position="313"/>
    </location>
</feature>
<dbReference type="Pfam" id="PF00275">
    <property type="entry name" value="EPSP_synthase"/>
    <property type="match status" value="1"/>
</dbReference>
<keyword evidence="4 9" id="KW-0963">Cytoplasm</keyword>
<dbReference type="SUPFAM" id="SSF55205">
    <property type="entry name" value="EPT/RTPC-like"/>
    <property type="match status" value="1"/>
</dbReference>
<evidence type="ECO:0000256" key="6">
    <source>
        <dbReference type="ARBA" id="ARBA00022679"/>
    </source>
</evidence>
<feature type="binding site" evidence="9">
    <location>
        <position position="120"/>
    </location>
    <ligand>
        <name>phosphoenolpyruvate</name>
        <dbReference type="ChEBI" id="CHEBI:58702"/>
    </ligand>
</feature>
<dbReference type="GO" id="GO:0009073">
    <property type="term" value="P:aromatic amino acid family biosynthetic process"/>
    <property type="evidence" value="ECO:0007669"/>
    <property type="project" value="UniProtKB-KW"/>
</dbReference>
<protein>
    <recommendedName>
        <fullName evidence="9">3-phosphoshikimate 1-carboxyvinyltransferase</fullName>
        <ecNumber evidence="9">2.5.1.19</ecNumber>
    </recommendedName>
    <alternativeName>
        <fullName evidence="9">5-enolpyruvylshikimate-3-phosphate synthase</fullName>
        <shortName evidence="9">EPSP synthase</shortName>
        <shortName evidence="9">EPSPS</shortName>
    </alternativeName>
</protein>
<evidence type="ECO:0000256" key="5">
    <source>
        <dbReference type="ARBA" id="ARBA00022605"/>
    </source>
</evidence>
<evidence type="ECO:0000313" key="11">
    <source>
        <dbReference type="EMBL" id="KGX87957.1"/>
    </source>
</evidence>
<dbReference type="EMBL" id="AVPG01000004">
    <property type="protein sequence ID" value="KGX87957.1"/>
    <property type="molecule type" value="Genomic_DNA"/>
</dbReference>
<dbReference type="FunFam" id="3.65.10.10:FF:000006">
    <property type="entry name" value="3-phosphoshikimate 1-carboxyvinyltransferase"/>
    <property type="match status" value="1"/>
</dbReference>
<evidence type="ECO:0000256" key="2">
    <source>
        <dbReference type="ARBA" id="ARBA00004811"/>
    </source>
</evidence>
<name>A0A0A5HWG0_9BACI</name>
<comment type="function">
    <text evidence="1 9">Catalyzes the transfer of the enolpyruvyl moiety of phosphoenolpyruvate (PEP) to the 5-hydroxyl of shikimate-3-phosphate (S3P) to produce enolpyruvyl shikimate-3-phosphate and inorganic phosphate.</text>
</comment>
<keyword evidence="7 9" id="KW-0057">Aromatic amino acid biosynthesis</keyword>
<feature type="binding site" evidence="9">
    <location>
        <position position="92"/>
    </location>
    <ligand>
        <name>phosphoenolpyruvate</name>
        <dbReference type="ChEBI" id="CHEBI:58702"/>
    </ligand>
</feature>
<feature type="binding site" evidence="9">
    <location>
        <position position="340"/>
    </location>
    <ligand>
        <name>3-phosphoshikimate</name>
        <dbReference type="ChEBI" id="CHEBI:145989"/>
    </ligand>
</feature>
<dbReference type="FunFam" id="3.65.10.10:FF:000005">
    <property type="entry name" value="3-phosphoshikimate 1-carboxyvinyltransferase"/>
    <property type="match status" value="1"/>
</dbReference>
<dbReference type="InterPro" id="IPR006264">
    <property type="entry name" value="EPSP_synthase"/>
</dbReference>
<feature type="binding site" evidence="9">
    <location>
        <position position="313"/>
    </location>
    <ligand>
        <name>3-phosphoshikimate</name>
        <dbReference type="ChEBI" id="CHEBI:145989"/>
    </ligand>
</feature>
<evidence type="ECO:0000256" key="8">
    <source>
        <dbReference type="ARBA" id="ARBA00044633"/>
    </source>
</evidence>
<evidence type="ECO:0000256" key="9">
    <source>
        <dbReference type="HAMAP-Rule" id="MF_00210"/>
    </source>
</evidence>
<dbReference type="HAMAP" id="MF_00210">
    <property type="entry name" value="EPSP_synth"/>
    <property type="match status" value="1"/>
</dbReference>
<dbReference type="GO" id="GO:0003866">
    <property type="term" value="F:3-phosphoshikimate 1-carboxyvinyltransferase activity"/>
    <property type="evidence" value="ECO:0007669"/>
    <property type="project" value="UniProtKB-UniRule"/>
</dbReference>
<dbReference type="AlphaFoldDB" id="A0A0A5HWG0"/>
<comment type="similarity">
    <text evidence="3 9">Belongs to the EPSP synthase family.</text>
</comment>
<dbReference type="InterPro" id="IPR023193">
    <property type="entry name" value="EPSP_synthase_CS"/>
</dbReference>
<dbReference type="STRING" id="1385512.N784_12740"/>
<feature type="domain" description="Enolpyruvate transferase" evidence="10">
    <location>
        <begin position="6"/>
        <end position="420"/>
    </location>
</feature>
<comment type="subunit">
    <text evidence="9">Monomer.</text>
</comment>
<organism evidence="11 12">
    <name type="scientific">Pontibacillus litoralis JSM 072002</name>
    <dbReference type="NCBI Taxonomy" id="1385512"/>
    <lineage>
        <taxon>Bacteria</taxon>
        <taxon>Bacillati</taxon>
        <taxon>Bacillota</taxon>
        <taxon>Bacilli</taxon>
        <taxon>Bacillales</taxon>
        <taxon>Bacillaceae</taxon>
        <taxon>Pontibacillus</taxon>
    </lineage>
</organism>
<dbReference type="InterPro" id="IPR001986">
    <property type="entry name" value="Enolpyruvate_Tfrase_dom"/>
</dbReference>
<dbReference type="InterPro" id="IPR036968">
    <property type="entry name" value="Enolpyruvate_Tfrase_sf"/>
</dbReference>
<dbReference type="Gene3D" id="3.65.10.10">
    <property type="entry name" value="Enolpyruvate transferase domain"/>
    <property type="match status" value="2"/>
</dbReference>
<comment type="caution">
    <text evidence="11">The sequence shown here is derived from an EMBL/GenBank/DDBJ whole genome shotgun (WGS) entry which is preliminary data.</text>
</comment>
<dbReference type="Proteomes" id="UP000030401">
    <property type="component" value="Unassembled WGS sequence"/>
</dbReference>
<evidence type="ECO:0000259" key="10">
    <source>
        <dbReference type="Pfam" id="PF00275"/>
    </source>
</evidence>
<reference evidence="11 12" key="1">
    <citation type="submission" date="2013-08" db="EMBL/GenBank/DDBJ databases">
        <authorList>
            <person name="Huang J."/>
            <person name="Wang G."/>
        </authorList>
    </citation>
    <scope>NUCLEOTIDE SEQUENCE [LARGE SCALE GENOMIC DNA]</scope>
    <source>
        <strain evidence="11 12">JSM 072002</strain>
    </source>
</reference>
<feature type="binding site" evidence="9">
    <location>
        <position position="25"/>
    </location>
    <ligand>
        <name>3-phosphoshikimate</name>
        <dbReference type="ChEBI" id="CHEBI:145989"/>
    </ligand>
</feature>
<feature type="binding site" evidence="9">
    <location>
        <position position="20"/>
    </location>
    <ligand>
        <name>3-phosphoshikimate</name>
        <dbReference type="ChEBI" id="CHEBI:145989"/>
    </ligand>
</feature>
<dbReference type="eggNOG" id="COG0128">
    <property type="taxonomic scope" value="Bacteria"/>
</dbReference>
<sequence>MVISEKKNPLVGSMTVPGDKSISHRSVMLAALANGTTTIEGFLTGEDCLSTIDAFRKMGIQINQSGTCVTVHGKGMYGLQQAIEPINLGNSGTTTRLLLGILAGTPHHYCLYGDESLSVRPMDRVTIPLTEMGATFDGNDQGRLLPLSVRGRKLQAIEYTLPVNSAQVKSAILLAGLFAKGTTKVIEPVQTRDHTERLLKAFGATVNKTGDTIAIEGNQTLHGIHIEVPGDLSSAAFFLCAAAMKQDSNITMKDIGLNPTRTGVIDVLQRMGATIEVHVTRYIGDEPVGDIHVQGSRLHGITIDGEDIPRLIDELPIIALVASQAEGTTVIKDAEELRYKETDRIQAVVDTLSNMGVTIKGTKDGMVITGQTTLLRGGEYDSYKDHRIGMMIAIASLCTNEAITLTNHECINISYPTFFTDFNELAQ</sequence>
<feature type="binding site" evidence="9">
    <location>
        <position position="20"/>
    </location>
    <ligand>
        <name>phosphoenolpyruvate</name>
        <dbReference type="ChEBI" id="CHEBI:58702"/>
    </ligand>
</feature>